<dbReference type="Proteomes" id="UP001065593">
    <property type="component" value="Unassembled WGS sequence"/>
</dbReference>
<accession>A0ABQ5NIX2</accession>
<protein>
    <recommendedName>
        <fullName evidence="2">Terminase large subunit gp17-like C-terminal domain-containing protein</fullName>
    </recommendedName>
</protein>
<dbReference type="NCBIfam" id="TIGR01630">
    <property type="entry name" value="psiM2_ORF9"/>
    <property type="match status" value="1"/>
</dbReference>
<dbReference type="Pfam" id="PF03237">
    <property type="entry name" value="Terminase_6N"/>
    <property type="match status" value="1"/>
</dbReference>
<organism evidence="3 4">
    <name type="scientific">Lysinibacillus piscis</name>
    <dbReference type="NCBI Taxonomy" id="2518931"/>
    <lineage>
        <taxon>Bacteria</taxon>
        <taxon>Bacillati</taxon>
        <taxon>Bacillota</taxon>
        <taxon>Bacilli</taxon>
        <taxon>Bacillales</taxon>
        <taxon>Bacillaceae</taxon>
        <taxon>Lysinibacillus</taxon>
    </lineage>
</organism>
<dbReference type="InterPro" id="IPR006517">
    <property type="entry name" value="Phage_terminase_lsu-like_C"/>
</dbReference>
<dbReference type="Pfam" id="PF17289">
    <property type="entry name" value="Terminase_6C"/>
    <property type="match status" value="1"/>
</dbReference>
<dbReference type="InterPro" id="IPR035421">
    <property type="entry name" value="Terminase_6C"/>
</dbReference>
<dbReference type="RefSeq" id="WP_309297416.1">
    <property type="nucleotide sequence ID" value="NZ_BRZA01000002.1"/>
</dbReference>
<evidence type="ECO:0000313" key="4">
    <source>
        <dbReference type="Proteomes" id="UP001065593"/>
    </source>
</evidence>
<gene>
    <name evidence="3" type="ORF">LYSBPC_13710</name>
</gene>
<reference evidence="3" key="1">
    <citation type="submission" date="2022-08" db="EMBL/GenBank/DDBJ databases">
        <title>Draft genome sequence of Lysinibacillus sp. strain KH24.</title>
        <authorList>
            <person name="Kanbe H."/>
            <person name="Itoh H."/>
        </authorList>
    </citation>
    <scope>NUCLEOTIDE SEQUENCE</scope>
    <source>
        <strain evidence="3">KH24</strain>
    </source>
</reference>
<dbReference type="Gene3D" id="3.30.420.240">
    <property type="match status" value="1"/>
</dbReference>
<keyword evidence="4" id="KW-1185">Reference proteome</keyword>
<evidence type="ECO:0000256" key="1">
    <source>
        <dbReference type="ARBA" id="ARBA00022612"/>
    </source>
</evidence>
<name>A0ABQ5NIX2_9BACI</name>
<dbReference type="EMBL" id="BRZA01000002">
    <property type="protein sequence ID" value="GLC88244.1"/>
    <property type="molecule type" value="Genomic_DNA"/>
</dbReference>
<sequence length="488" mass="55246">MLQGISDETLDTLAYEAECELARQNYRDYVEFVHHGHYMHFAHTELVCSVLQRIADGEHLSVLIEMPPRHGKSMTVTESFPSYYLGRNPNKRIITAAYSDGLAKKFGRLNRNKFNEFAYELFGEQLSVSNAAVKDWGVEGKAGGMIATGIGGSITGHGADLMIIDDPIKNMKEAMSQTIRDAVWDEWEATLSTRLQGDACSLIVIMTRWHEDDLIGRLLVRSPRKWIRLRLPAIAEDEDDLLNRALGEPLCRELGYDEKWATNKKAEVGSRTWASLYQQRPAPAGGNIFKREWIRYYVRTEEQKRQWGLSDDVIVLPTHFDKVAQSWDCTFKDTSTSDFVAGGVWSRKGAHYFLLDVEHRRMGFADTMKAIRAMADKWPQARSKYIEDKANGSAVIEMLKDEISGIIAVNPDGGKEARAHAVSPLFEAGNVYLPHPNICSWVENVIEELVSFPNAAHDDFVDMTTQALNQLYTNNTNLLDRFKQQAGY</sequence>
<comment type="caution">
    <text evidence="3">The sequence shown here is derived from an EMBL/GenBank/DDBJ whole genome shotgun (WGS) entry which is preliminary data.</text>
</comment>
<feature type="domain" description="Terminase large subunit gp17-like C-terminal" evidence="2">
    <location>
        <begin position="326"/>
        <end position="470"/>
    </location>
</feature>
<proteinExistence type="predicted"/>
<evidence type="ECO:0000259" key="2">
    <source>
        <dbReference type="Pfam" id="PF17289"/>
    </source>
</evidence>
<keyword evidence="1" id="KW-1188">Viral release from host cell</keyword>
<evidence type="ECO:0000313" key="3">
    <source>
        <dbReference type="EMBL" id="GLC88244.1"/>
    </source>
</evidence>